<dbReference type="EMBL" id="JAQGDS010000008">
    <property type="protein sequence ID" value="KAJ6258590.1"/>
    <property type="molecule type" value="Genomic_DNA"/>
</dbReference>
<keyword evidence="2" id="KW-1185">Reference proteome</keyword>
<organism evidence="1 2">
    <name type="scientific">Drechslerella dactyloides</name>
    <name type="common">Nematode-trapping fungus</name>
    <name type="synonym">Arthrobotrys dactyloides</name>
    <dbReference type="NCBI Taxonomy" id="74499"/>
    <lineage>
        <taxon>Eukaryota</taxon>
        <taxon>Fungi</taxon>
        <taxon>Dikarya</taxon>
        <taxon>Ascomycota</taxon>
        <taxon>Pezizomycotina</taxon>
        <taxon>Orbiliomycetes</taxon>
        <taxon>Orbiliales</taxon>
        <taxon>Orbiliaceae</taxon>
        <taxon>Drechslerella</taxon>
    </lineage>
</organism>
<reference evidence="1" key="1">
    <citation type="submission" date="2023-01" db="EMBL/GenBank/DDBJ databases">
        <title>The chitinases involved in constricting ring structure development in the nematode-trapping fungus Drechslerella dactyloides.</title>
        <authorList>
            <person name="Wang R."/>
            <person name="Zhang L."/>
            <person name="Tang P."/>
            <person name="Li S."/>
            <person name="Liang L."/>
        </authorList>
    </citation>
    <scope>NUCLEOTIDE SEQUENCE</scope>
    <source>
        <strain evidence="1">YMF1.00031</strain>
    </source>
</reference>
<evidence type="ECO:0000313" key="1">
    <source>
        <dbReference type="EMBL" id="KAJ6258590.1"/>
    </source>
</evidence>
<protein>
    <submittedName>
        <fullName evidence="1">Uncharacterized protein</fullName>
    </submittedName>
</protein>
<evidence type="ECO:0000313" key="2">
    <source>
        <dbReference type="Proteomes" id="UP001221413"/>
    </source>
</evidence>
<gene>
    <name evidence="1" type="ORF">Dda_6636</name>
</gene>
<dbReference type="Proteomes" id="UP001221413">
    <property type="component" value="Unassembled WGS sequence"/>
</dbReference>
<proteinExistence type="predicted"/>
<accession>A0AAD6ITX4</accession>
<comment type="caution">
    <text evidence="1">The sequence shown here is derived from an EMBL/GenBank/DDBJ whole genome shotgun (WGS) entry which is preliminary data.</text>
</comment>
<name>A0AAD6ITX4_DREDA</name>
<sequence length="74" mass="8214">MSDVNGDVDMEQAREQAGGGVEFTNGILLRRLVSDVELVSHRQVPRHPENHTQRGCQLDVLAYSRAFVHGTEIA</sequence>
<dbReference type="AlphaFoldDB" id="A0AAD6ITX4"/>